<evidence type="ECO:0000313" key="2">
    <source>
        <dbReference type="EMBL" id="KAG2264475.1"/>
    </source>
</evidence>
<dbReference type="Gene3D" id="3.30.420.10">
    <property type="entry name" value="Ribonuclease H-like superfamily/Ribonuclease H"/>
    <property type="match status" value="1"/>
</dbReference>
<evidence type="ECO:0000313" key="3">
    <source>
        <dbReference type="Proteomes" id="UP000886595"/>
    </source>
</evidence>
<dbReference type="GO" id="GO:0004523">
    <property type="term" value="F:RNA-DNA hybrid ribonuclease activity"/>
    <property type="evidence" value="ECO:0007669"/>
    <property type="project" value="InterPro"/>
</dbReference>
<organism evidence="2 3">
    <name type="scientific">Brassica carinata</name>
    <name type="common">Ethiopian mustard</name>
    <name type="synonym">Abyssinian cabbage</name>
    <dbReference type="NCBI Taxonomy" id="52824"/>
    <lineage>
        <taxon>Eukaryota</taxon>
        <taxon>Viridiplantae</taxon>
        <taxon>Streptophyta</taxon>
        <taxon>Embryophyta</taxon>
        <taxon>Tracheophyta</taxon>
        <taxon>Spermatophyta</taxon>
        <taxon>Magnoliopsida</taxon>
        <taxon>eudicotyledons</taxon>
        <taxon>Gunneridae</taxon>
        <taxon>Pentapetalae</taxon>
        <taxon>rosids</taxon>
        <taxon>malvids</taxon>
        <taxon>Brassicales</taxon>
        <taxon>Brassicaceae</taxon>
        <taxon>Brassiceae</taxon>
        <taxon>Brassica</taxon>
    </lineage>
</organism>
<dbReference type="PANTHER" id="PTHR47074:SF49">
    <property type="entry name" value="POLYNUCLEOTIDYL TRANSFERASE, RIBONUCLEASE H-LIKE SUPERFAMILY PROTEIN"/>
    <property type="match status" value="1"/>
</dbReference>
<dbReference type="AlphaFoldDB" id="A0A8X7Q9B4"/>
<feature type="domain" description="RNase H type-1" evidence="1">
    <location>
        <begin position="52"/>
        <end position="172"/>
    </location>
</feature>
<dbReference type="InterPro" id="IPR036397">
    <property type="entry name" value="RNaseH_sf"/>
</dbReference>
<dbReference type="InterPro" id="IPR052929">
    <property type="entry name" value="RNase_H-like_EbsB-rel"/>
</dbReference>
<dbReference type="Proteomes" id="UP000886595">
    <property type="component" value="Unassembled WGS sequence"/>
</dbReference>
<dbReference type="Pfam" id="PF13456">
    <property type="entry name" value="RVT_3"/>
    <property type="match status" value="1"/>
</dbReference>
<dbReference type="EMBL" id="JAAMPC010000014">
    <property type="protein sequence ID" value="KAG2264475.1"/>
    <property type="molecule type" value="Genomic_DNA"/>
</dbReference>
<dbReference type="GO" id="GO:0003676">
    <property type="term" value="F:nucleic acid binding"/>
    <property type="evidence" value="ECO:0007669"/>
    <property type="project" value="InterPro"/>
</dbReference>
<proteinExistence type="predicted"/>
<name>A0A8X7Q9B4_BRACI</name>
<reference evidence="2 3" key="1">
    <citation type="submission" date="2020-02" db="EMBL/GenBank/DDBJ databases">
        <authorList>
            <person name="Ma Q."/>
            <person name="Huang Y."/>
            <person name="Song X."/>
            <person name="Pei D."/>
        </authorList>
    </citation>
    <scope>NUCLEOTIDE SEQUENCE [LARGE SCALE GENOMIC DNA]</scope>
    <source>
        <strain evidence="2">Sxm20200214</strain>
        <tissue evidence="2">Leaf</tissue>
    </source>
</reference>
<gene>
    <name evidence="2" type="ORF">Bca52824_071554</name>
</gene>
<keyword evidence="3" id="KW-1185">Reference proteome</keyword>
<comment type="caution">
    <text evidence="2">The sequence shown here is derived from an EMBL/GenBank/DDBJ whole genome shotgun (WGS) entry which is preliminary data.</text>
</comment>
<dbReference type="PANTHER" id="PTHR47074">
    <property type="entry name" value="BNAC02G40300D PROTEIN"/>
    <property type="match status" value="1"/>
</dbReference>
<evidence type="ECO:0000259" key="1">
    <source>
        <dbReference type="Pfam" id="PF13456"/>
    </source>
</evidence>
<accession>A0A8X7Q9B4</accession>
<protein>
    <recommendedName>
        <fullName evidence="1">RNase H type-1 domain-containing protein</fullName>
    </recommendedName>
</protein>
<dbReference type="CDD" id="cd06222">
    <property type="entry name" value="RNase_H_like"/>
    <property type="match status" value="1"/>
</dbReference>
<dbReference type="InterPro" id="IPR044730">
    <property type="entry name" value="RNase_H-like_dom_plant"/>
</dbReference>
<sequence>MDPATIMRKAEEESNIWFELNYPDASPAAPTQPSRAIKPSWKAPADDILKCNIAASWSESSRKSGAAWFVRDSRGKVLVHGRRSYSFVQTREQEELLAIFWEIESMKSMRKGQVIFESSCERARACFLSPNSCHGAVELVGKICDMVQWFQFWSLDHVLEARNVLAQRIANSVISERRYQSYIASGGPNWLKDLIAYEARNATPSP</sequence>
<dbReference type="OrthoDB" id="1025134at2759"/>
<dbReference type="InterPro" id="IPR002156">
    <property type="entry name" value="RNaseH_domain"/>
</dbReference>